<dbReference type="PANTHER" id="PTHR20882">
    <property type="entry name" value="CYTOPLASMIC TRNA 2-THIOLATION PROTEIN 2"/>
    <property type="match status" value="1"/>
</dbReference>
<protein>
    <submittedName>
        <fullName evidence="3">Uncharacterized protein</fullName>
    </submittedName>
</protein>
<dbReference type="GO" id="GO:0000049">
    <property type="term" value="F:tRNA binding"/>
    <property type="evidence" value="ECO:0007669"/>
    <property type="project" value="InterPro"/>
</dbReference>
<gene>
    <name evidence="3" type="ORF">EDI_299270</name>
</gene>
<keyword evidence="1" id="KW-0963">Cytoplasm</keyword>
<evidence type="ECO:0000313" key="4">
    <source>
        <dbReference type="Proteomes" id="UP000008076"/>
    </source>
</evidence>
<dbReference type="EMBL" id="DS548000">
    <property type="protein sequence ID" value="EDR29552.1"/>
    <property type="molecule type" value="Genomic_DNA"/>
</dbReference>
<dbReference type="VEuPathDB" id="AmoebaDB:EDI_299270"/>
<dbReference type="PANTHER" id="PTHR20882:SF14">
    <property type="entry name" value="CYTOPLASMIC TRNA 2-THIOLATION PROTEIN 2"/>
    <property type="match status" value="1"/>
</dbReference>
<dbReference type="eggNOG" id="ENOG502RDNG">
    <property type="taxonomic scope" value="Eukaryota"/>
</dbReference>
<proteinExistence type="predicted"/>
<evidence type="ECO:0000256" key="1">
    <source>
        <dbReference type="ARBA" id="ARBA00022490"/>
    </source>
</evidence>
<dbReference type="GO" id="GO:0002143">
    <property type="term" value="P:tRNA wobble position uridine thiolation"/>
    <property type="evidence" value="ECO:0007669"/>
    <property type="project" value="TreeGrafter"/>
</dbReference>
<sequence>MQQNTKIECKDCHRKDISLEPFRTGYICRGCFEILHYKKFKYYLNRGLKRNDQITFYIINDHTLTYEYTIKLLKMFIEEDKQRKVPLYNCEICCIDQNELGNLPYHLYERYIIFKSKSNKQRKHVWLDGSNMTLKAGRILAAVIEGDVKTVPSIGKYEYYYKDLIVLRPVDFTEKEVVDYLNCSNKIPRSLNETLEMRAQQFVDDLSIEFDQTPNTIISTAQRIEEDPNNPHCRYCLKPYQPFLNDCEKGICRTCNEMKLTDDIITQFPIND</sequence>
<reference evidence="4" key="1">
    <citation type="submission" date="2007-12" db="EMBL/GenBank/DDBJ databases">
        <title>Annotation of Entamoeba dispar SAW760.</title>
        <authorList>
            <person name="Lorenzi H."/>
            <person name="Inman J."/>
            <person name="Schobel S."/>
            <person name="Amedeo P."/>
            <person name="Caler E."/>
        </authorList>
    </citation>
    <scope>NUCLEOTIDE SEQUENCE [LARGE SCALE GENOMIC DNA]</scope>
    <source>
        <strain evidence="4">ATCC PRA-260 / SAW760</strain>
    </source>
</reference>
<dbReference type="InterPro" id="IPR019407">
    <property type="entry name" value="CTU2"/>
</dbReference>
<dbReference type="Gene3D" id="3.40.50.620">
    <property type="entry name" value="HUPs"/>
    <property type="match status" value="1"/>
</dbReference>
<dbReference type="GO" id="GO:0016783">
    <property type="term" value="F:sulfurtransferase activity"/>
    <property type="evidence" value="ECO:0007669"/>
    <property type="project" value="TreeGrafter"/>
</dbReference>
<dbReference type="GeneID" id="5879201"/>
<dbReference type="InterPro" id="IPR014729">
    <property type="entry name" value="Rossmann-like_a/b/a_fold"/>
</dbReference>
<dbReference type="OrthoDB" id="25129at2759"/>
<dbReference type="RefSeq" id="XP_001734304.1">
    <property type="nucleotide sequence ID" value="XM_001734252.1"/>
</dbReference>
<name>B0E7E6_ENTDS</name>
<keyword evidence="4" id="KW-1185">Reference proteome</keyword>
<accession>B0E7E6</accession>
<dbReference type="GO" id="GO:0005829">
    <property type="term" value="C:cytosol"/>
    <property type="evidence" value="ECO:0007669"/>
    <property type="project" value="TreeGrafter"/>
</dbReference>
<dbReference type="AlphaFoldDB" id="B0E7E6"/>
<evidence type="ECO:0000256" key="2">
    <source>
        <dbReference type="ARBA" id="ARBA00022694"/>
    </source>
</evidence>
<evidence type="ECO:0000313" key="3">
    <source>
        <dbReference type="EMBL" id="EDR29552.1"/>
    </source>
</evidence>
<dbReference type="OMA" id="ICRGCFE"/>
<keyword evidence="2" id="KW-0819">tRNA processing</keyword>
<organism evidence="4">
    <name type="scientific">Entamoeba dispar (strain ATCC PRA-260 / SAW760)</name>
    <dbReference type="NCBI Taxonomy" id="370354"/>
    <lineage>
        <taxon>Eukaryota</taxon>
        <taxon>Amoebozoa</taxon>
        <taxon>Evosea</taxon>
        <taxon>Archamoebae</taxon>
        <taxon>Mastigamoebida</taxon>
        <taxon>Entamoebidae</taxon>
        <taxon>Entamoeba</taxon>
    </lineage>
</organism>
<dbReference type="Proteomes" id="UP000008076">
    <property type="component" value="Unassembled WGS sequence"/>
</dbReference>
<dbReference type="KEGG" id="edi:EDI_299270"/>